<evidence type="ECO:0000256" key="4">
    <source>
        <dbReference type="ARBA" id="ARBA00022989"/>
    </source>
</evidence>
<reference evidence="8" key="1">
    <citation type="submission" date="2023-03" db="EMBL/GenBank/DDBJ databases">
        <title>Mating type loci evolution in Malassezia.</title>
        <authorList>
            <person name="Coelho M.A."/>
        </authorList>
    </citation>
    <scope>NUCLEOTIDE SEQUENCE</scope>
    <source>
        <strain evidence="8">CBS 11721</strain>
    </source>
</reference>
<sequence>MRLISPELLTTLDLTHVQYRPDDPYGAYLALVTLAPVLILTSYVAVFLVRREVVYLNALLGQVVTEIVNGKLKRYIKQARPTEFLGLGYGMPSSHAQFCGFFVVFWTCHLLFHRPDRKARMSHHVDSFVFVLLIWLFGVLTCYSRVHLYYHTSLQVLVGGTIGSIIGALYYAATEAFVRAAPAGSVVHSARHFFYTNSLSRALHLRDGGMAWEDAGAAAEYATWFSKMTASPGGILTNGSLACHVRMMLLALTQADDCDAVKGAFSVGCAIAVPALQLADPEAPIESLHDVEPRALTTGFSREFPGNTHAEECAIEKLARYCVRTPGGQGGAAIDMARSRAPIRLLLYTTMEPCSERLSGNKPCVARILETNAQPMYTTCKWLAKLAASIPENAGVSPVAADDLLRPVRIDVVLQGVPEPDDFVKCVGQRTLRMHGIHVVTVTPESSPSAIGVSLPNLASVPIAIDTQQPTGWLREACLCMARKGHKDA</sequence>
<dbReference type="AlphaFoldDB" id="A0AAF0EXX0"/>
<dbReference type="Proteomes" id="UP001219933">
    <property type="component" value="Chromosome 5"/>
</dbReference>
<comment type="function">
    <text evidence="6">Required for efficient N-glycosylation. Necessary for maintaining optimal levels of dolichol-linked oligosaccharides. Hydrolyzes dolichyl pyrophosphate at a very high rate and dolichyl monophosphate at a much lower rate. Does not act on phosphatidate.</text>
</comment>
<dbReference type="GO" id="GO:0008610">
    <property type="term" value="P:lipid biosynthetic process"/>
    <property type="evidence" value="ECO:0007669"/>
    <property type="project" value="TreeGrafter"/>
</dbReference>
<keyword evidence="3 6" id="KW-0378">Hydrolase</keyword>
<comment type="subcellular location">
    <subcellularLocation>
        <location evidence="6">Endoplasmic reticulum membrane</location>
        <topology evidence="6">Multi-pass membrane protein</topology>
    </subcellularLocation>
    <subcellularLocation>
        <location evidence="1">Membrane</location>
        <topology evidence="1">Multi-pass membrane protein</topology>
    </subcellularLocation>
</comment>
<dbReference type="Pfam" id="PF01569">
    <property type="entry name" value="PAP2"/>
    <property type="match status" value="1"/>
</dbReference>
<evidence type="ECO:0000313" key="9">
    <source>
        <dbReference type="Proteomes" id="UP001219933"/>
    </source>
</evidence>
<evidence type="ECO:0000259" key="7">
    <source>
        <dbReference type="SMART" id="SM00014"/>
    </source>
</evidence>
<dbReference type="PANTHER" id="PTHR11247">
    <property type="entry name" value="PALMITOYL-PROTEIN THIOESTERASE/DOLICHYLDIPHOSPHATASE 1"/>
    <property type="match status" value="1"/>
</dbReference>
<evidence type="ECO:0000313" key="8">
    <source>
        <dbReference type="EMBL" id="WFD36737.1"/>
    </source>
</evidence>
<dbReference type="Pfam" id="PF18785">
    <property type="entry name" value="Inv-AAD"/>
    <property type="match status" value="1"/>
</dbReference>
<dbReference type="SMART" id="SM00014">
    <property type="entry name" value="acidPPc"/>
    <property type="match status" value="1"/>
</dbReference>
<feature type="transmembrane region" description="Helical" evidence="6">
    <location>
        <begin position="95"/>
        <end position="113"/>
    </location>
</feature>
<comment type="catalytic activity">
    <reaction evidence="6">
        <text>a di-trans,poly-cis-dolichyl diphosphate + H2O = a di-trans,poly-cis-dolichyl phosphate + phosphate + H(+)</text>
        <dbReference type="Rhea" id="RHEA:14385"/>
        <dbReference type="Rhea" id="RHEA-COMP:19498"/>
        <dbReference type="Rhea" id="RHEA-COMP:19506"/>
        <dbReference type="ChEBI" id="CHEBI:15377"/>
        <dbReference type="ChEBI" id="CHEBI:15378"/>
        <dbReference type="ChEBI" id="CHEBI:43474"/>
        <dbReference type="ChEBI" id="CHEBI:57497"/>
        <dbReference type="ChEBI" id="CHEBI:57683"/>
        <dbReference type="EC" id="3.6.1.43"/>
    </reaction>
</comment>
<feature type="transmembrane region" description="Helical" evidence="6">
    <location>
        <begin position="28"/>
        <end position="49"/>
    </location>
</feature>
<name>A0AAF0EXX0_9BASI</name>
<dbReference type="GO" id="GO:0006487">
    <property type="term" value="P:protein N-linked glycosylation"/>
    <property type="evidence" value="ECO:0007669"/>
    <property type="project" value="UniProtKB-UniRule"/>
</dbReference>
<feature type="domain" description="Phosphatidic acid phosphatase type 2/haloperoxidase" evidence="7">
    <location>
        <begin position="55"/>
        <end position="171"/>
    </location>
</feature>
<evidence type="ECO:0000256" key="2">
    <source>
        <dbReference type="ARBA" id="ARBA00022692"/>
    </source>
</evidence>
<dbReference type="Gene3D" id="3.40.140.10">
    <property type="entry name" value="Cytidine Deaminase, domain 2"/>
    <property type="match status" value="1"/>
</dbReference>
<evidence type="ECO:0000256" key="1">
    <source>
        <dbReference type="ARBA" id="ARBA00004141"/>
    </source>
</evidence>
<dbReference type="InterPro" id="IPR039667">
    <property type="entry name" value="Dolichyldiphosphatase_PAP2"/>
</dbReference>
<evidence type="ECO:0000256" key="5">
    <source>
        <dbReference type="ARBA" id="ARBA00023136"/>
    </source>
</evidence>
<keyword evidence="4 6" id="KW-1133">Transmembrane helix</keyword>
<keyword evidence="6" id="KW-0256">Endoplasmic reticulum</keyword>
<gene>
    <name evidence="8" type="ORF">MCUN1_003624</name>
</gene>
<feature type="transmembrane region" description="Helical" evidence="6">
    <location>
        <begin position="152"/>
        <end position="173"/>
    </location>
</feature>
<dbReference type="InterPro" id="IPR000326">
    <property type="entry name" value="PAP2/HPO"/>
</dbReference>
<dbReference type="EC" id="3.6.1.43" evidence="6"/>
<evidence type="ECO:0000256" key="6">
    <source>
        <dbReference type="RuleBase" id="RU367078"/>
    </source>
</evidence>
<dbReference type="GO" id="GO:0005789">
    <property type="term" value="C:endoplasmic reticulum membrane"/>
    <property type="evidence" value="ECO:0007669"/>
    <property type="project" value="UniProtKB-SubCell"/>
</dbReference>
<evidence type="ECO:0000256" key="3">
    <source>
        <dbReference type="ARBA" id="ARBA00022801"/>
    </source>
</evidence>
<dbReference type="PANTHER" id="PTHR11247:SF1">
    <property type="entry name" value="DOLICHYLDIPHOSPHATASE 1"/>
    <property type="match status" value="1"/>
</dbReference>
<dbReference type="SUPFAM" id="SSF48317">
    <property type="entry name" value="Acid phosphatase/Vanadium-dependent haloperoxidase"/>
    <property type="match status" value="1"/>
</dbReference>
<feature type="transmembrane region" description="Helical" evidence="6">
    <location>
        <begin position="125"/>
        <end position="146"/>
    </location>
</feature>
<dbReference type="InterPro" id="IPR036938">
    <property type="entry name" value="PAP2/HPO_sf"/>
</dbReference>
<dbReference type="EMBL" id="CP119881">
    <property type="protein sequence ID" value="WFD36737.1"/>
    <property type="molecule type" value="Genomic_DNA"/>
</dbReference>
<comment type="similarity">
    <text evidence="6">Belongs to the dolichyldiphosphatase family.</text>
</comment>
<dbReference type="InterPro" id="IPR016193">
    <property type="entry name" value="Cytidine_deaminase-like"/>
</dbReference>
<dbReference type="Gene3D" id="1.20.144.10">
    <property type="entry name" value="Phosphatidic acid phosphatase type 2/haloperoxidase"/>
    <property type="match status" value="1"/>
</dbReference>
<dbReference type="GO" id="GO:0006139">
    <property type="term" value="P:nucleobase-containing compound metabolic process"/>
    <property type="evidence" value="ECO:0007669"/>
    <property type="project" value="UniProtKB-ARBA"/>
</dbReference>
<proteinExistence type="inferred from homology"/>
<protein>
    <recommendedName>
        <fullName evidence="6">Dolichyldiphosphatase</fullName>
        <ecNumber evidence="6">3.6.1.43</ecNumber>
    </recommendedName>
</protein>
<dbReference type="GO" id="GO:0047874">
    <property type="term" value="F:dolichyldiphosphatase activity"/>
    <property type="evidence" value="ECO:0007669"/>
    <property type="project" value="UniProtKB-UniRule"/>
</dbReference>
<organism evidence="8 9">
    <name type="scientific">Malassezia cuniculi</name>
    <dbReference type="NCBI Taxonomy" id="948313"/>
    <lineage>
        <taxon>Eukaryota</taxon>
        <taxon>Fungi</taxon>
        <taxon>Dikarya</taxon>
        <taxon>Basidiomycota</taxon>
        <taxon>Ustilaginomycotina</taxon>
        <taxon>Malasseziomycetes</taxon>
        <taxon>Malasseziales</taxon>
        <taxon>Malasseziaceae</taxon>
        <taxon>Malassezia</taxon>
    </lineage>
</organism>
<dbReference type="CDD" id="cd03382">
    <property type="entry name" value="PAP2_dolichyldiphosphatase"/>
    <property type="match status" value="1"/>
</dbReference>
<keyword evidence="2 6" id="KW-0812">Transmembrane</keyword>
<dbReference type="SUPFAM" id="SSF53927">
    <property type="entry name" value="Cytidine deaminase-like"/>
    <property type="match status" value="1"/>
</dbReference>
<comment type="pathway">
    <text evidence="6">Protein modification; protein glycosylation.</text>
</comment>
<accession>A0AAF0EXX0</accession>
<keyword evidence="9" id="KW-1185">Reference proteome</keyword>
<keyword evidence="5 6" id="KW-0472">Membrane</keyword>